<name>A0AAE0SVK6_9BIVA</name>
<dbReference type="PANTHER" id="PTHR45737">
    <property type="entry name" value="VON WILLEBRAND FACTOR A DOMAIN-CONTAINING PROTEIN 5A"/>
    <property type="match status" value="1"/>
</dbReference>
<proteinExistence type="predicted"/>
<feature type="region of interest" description="Disordered" evidence="1">
    <location>
        <begin position="389"/>
        <end position="410"/>
    </location>
</feature>
<reference evidence="3" key="1">
    <citation type="journal article" date="2021" name="Genome Biol. Evol.">
        <title>A High-Quality Reference Genome for a Parasitic Bivalve with Doubly Uniparental Inheritance (Bivalvia: Unionida).</title>
        <authorList>
            <person name="Smith C.H."/>
        </authorList>
    </citation>
    <scope>NUCLEOTIDE SEQUENCE</scope>
    <source>
        <strain evidence="3">CHS0354</strain>
    </source>
</reference>
<dbReference type="Pfam" id="PF13768">
    <property type="entry name" value="VWA_3"/>
    <property type="match status" value="1"/>
</dbReference>
<dbReference type="InterPro" id="IPR002035">
    <property type="entry name" value="VWF_A"/>
</dbReference>
<evidence type="ECO:0000259" key="2">
    <source>
        <dbReference type="Pfam" id="PF13768"/>
    </source>
</evidence>
<evidence type="ECO:0000313" key="4">
    <source>
        <dbReference type="Proteomes" id="UP001195483"/>
    </source>
</evidence>
<dbReference type="Gene3D" id="3.40.50.410">
    <property type="entry name" value="von Willebrand factor, type A domain"/>
    <property type="match status" value="1"/>
</dbReference>
<feature type="domain" description="VWFA" evidence="2">
    <location>
        <begin position="23"/>
        <end position="160"/>
    </location>
</feature>
<dbReference type="Proteomes" id="UP001195483">
    <property type="component" value="Unassembled WGS sequence"/>
</dbReference>
<dbReference type="SUPFAM" id="SSF53300">
    <property type="entry name" value="vWA-like"/>
    <property type="match status" value="1"/>
</dbReference>
<dbReference type="InterPro" id="IPR036465">
    <property type="entry name" value="vWFA_dom_sf"/>
</dbReference>
<reference evidence="3" key="2">
    <citation type="journal article" date="2021" name="Genome Biol. Evol.">
        <title>Developing a high-quality reference genome for a parasitic bivalve with doubly uniparental inheritance (Bivalvia: Unionida).</title>
        <authorList>
            <person name="Smith C.H."/>
        </authorList>
    </citation>
    <scope>NUCLEOTIDE SEQUENCE</scope>
    <source>
        <strain evidence="3">CHS0354</strain>
        <tissue evidence="3">Mantle</tissue>
    </source>
</reference>
<evidence type="ECO:0000256" key="1">
    <source>
        <dbReference type="SAM" id="MobiDB-lite"/>
    </source>
</evidence>
<feature type="compositionally biased region" description="Low complexity" evidence="1">
    <location>
        <begin position="399"/>
        <end position="410"/>
    </location>
</feature>
<reference evidence="3" key="3">
    <citation type="submission" date="2023-05" db="EMBL/GenBank/DDBJ databases">
        <authorList>
            <person name="Smith C.H."/>
        </authorList>
    </citation>
    <scope>NUCLEOTIDE SEQUENCE</scope>
    <source>
        <strain evidence="3">CHS0354</strain>
        <tissue evidence="3">Mantle</tissue>
    </source>
</reference>
<keyword evidence="4" id="KW-1185">Reference proteome</keyword>
<dbReference type="EMBL" id="JAEAOA010002123">
    <property type="protein sequence ID" value="KAK3598926.1"/>
    <property type="molecule type" value="Genomic_DNA"/>
</dbReference>
<dbReference type="AlphaFoldDB" id="A0AAE0SVK6"/>
<organism evidence="3 4">
    <name type="scientific">Potamilus streckersoni</name>
    <dbReference type="NCBI Taxonomy" id="2493646"/>
    <lineage>
        <taxon>Eukaryota</taxon>
        <taxon>Metazoa</taxon>
        <taxon>Spiralia</taxon>
        <taxon>Lophotrochozoa</taxon>
        <taxon>Mollusca</taxon>
        <taxon>Bivalvia</taxon>
        <taxon>Autobranchia</taxon>
        <taxon>Heteroconchia</taxon>
        <taxon>Palaeoheterodonta</taxon>
        <taxon>Unionida</taxon>
        <taxon>Unionoidea</taxon>
        <taxon>Unionidae</taxon>
        <taxon>Ambleminae</taxon>
        <taxon>Lampsilini</taxon>
        <taxon>Potamilus</taxon>
    </lineage>
</organism>
<sequence>MIKKLFLNRKLSITGSMDEIGIEEAKSAMLLLLEALPKKCYFNVISFADTIYAVLFESERVEYNSDNHLHALTFIQQITAVSGDTNLEKPLQFVYSTGIMDGVNKQIFLITTDEEWDISENLFSQMRQQSDYARLFVVHVGDKNVQSGEILTSLVQAGKGKEVLWSRTDNMDDMVILYIFDPVVYWKVPTRPDSTICHHKVKSRAIKSLMGSALHFDLRNLKLTWDLPPAVKPVVVPNKKPAAIFAGERLIIYVLLIGLHERSSAYDCAVTLHGSMDDVAIEKKMEFSLCEMDDEEDETTIHCMAGKTIIRELELDKYSKDPETKSRILFLSTSTNLTSKYTILAPVDHEGKILNNQLISSQYITPSHIDAARIPINFGLSNHMFHHSKQKHLHKTDSSPESPKFSKSSKGLNFSKLANFFKPKSKHSESSSYDVNADNSEIEAIQMEFSSNHAVSPKIDTSHATTKLLTRQRWIINFEEEERNIQNGDLESSKNECIDGTEFSDVSQEFRQLKTGDAELDKILQLQHDDGYWNLTEDIATATFNLPILEIKSRLGLQDNKITGTIVIIAWLRLCHEHTQEIWNPLGKLGTTWLQKQRVVQKQAEKLVSYAIEALHAEHKLIQL</sequence>
<accession>A0AAE0SVK6</accession>
<protein>
    <recommendedName>
        <fullName evidence="2">VWFA domain-containing protein</fullName>
    </recommendedName>
</protein>
<comment type="caution">
    <text evidence="3">The sequence shown here is derived from an EMBL/GenBank/DDBJ whole genome shotgun (WGS) entry which is preliminary data.</text>
</comment>
<dbReference type="PANTHER" id="PTHR45737:SF6">
    <property type="entry name" value="VON WILLEBRAND FACTOR A DOMAIN-CONTAINING PROTEIN 5A"/>
    <property type="match status" value="1"/>
</dbReference>
<gene>
    <name evidence="3" type="ORF">CHS0354_036240</name>
</gene>
<evidence type="ECO:0000313" key="3">
    <source>
        <dbReference type="EMBL" id="KAK3598926.1"/>
    </source>
</evidence>